<dbReference type="AlphaFoldDB" id="Q17D40"/>
<feature type="compositionally biased region" description="Polar residues" evidence="1">
    <location>
        <begin position="445"/>
        <end position="454"/>
    </location>
</feature>
<dbReference type="PaxDb" id="7159-AAEL004336-PA"/>
<feature type="compositionally biased region" description="Gly residues" evidence="1">
    <location>
        <begin position="425"/>
        <end position="442"/>
    </location>
</feature>
<proteinExistence type="predicted"/>
<dbReference type="STRING" id="7159.Q17D40"/>
<name>Q17D40_AEDAE</name>
<feature type="compositionally biased region" description="Low complexity" evidence="1">
    <location>
        <begin position="517"/>
        <end position="528"/>
    </location>
</feature>
<feature type="compositionally biased region" description="Low complexity" evidence="1">
    <location>
        <begin position="100"/>
        <end position="117"/>
    </location>
</feature>
<feature type="region of interest" description="Disordered" evidence="1">
    <location>
        <begin position="423"/>
        <end position="568"/>
    </location>
</feature>
<feature type="compositionally biased region" description="Low complexity" evidence="1">
    <location>
        <begin position="248"/>
        <end position="261"/>
    </location>
</feature>
<feature type="non-terminal residue" evidence="2">
    <location>
        <position position="1"/>
    </location>
</feature>
<feature type="compositionally biased region" description="Basic and acidic residues" evidence="1">
    <location>
        <begin position="21"/>
        <end position="34"/>
    </location>
</feature>
<feature type="compositionally biased region" description="Basic and acidic residues" evidence="1">
    <location>
        <begin position="143"/>
        <end position="157"/>
    </location>
</feature>
<feature type="compositionally biased region" description="Low complexity" evidence="1">
    <location>
        <begin position="221"/>
        <end position="241"/>
    </location>
</feature>
<feature type="compositionally biased region" description="Polar residues" evidence="1">
    <location>
        <begin position="10"/>
        <end position="20"/>
    </location>
</feature>
<feature type="compositionally biased region" description="Polar residues" evidence="1">
    <location>
        <begin position="545"/>
        <end position="560"/>
    </location>
</feature>
<accession>Q17D40</accession>
<sequence length="568" mass="59326">MRRFLKEDNQSMNSEENPCQDSKEKLSQEYRPADDVDSASDSYEPPVKLQHNGSENLTKFSVEIVQQLEFTTSAANSQPQQISTNVTVKALTNASVKSEGPSPAQQQQQQSQQNPQGPNGGGNGGGGPSGGGAGGNPAAPSPHMHDLGRIVDFKQEPDTNEFADLSAALDKDAAANGHFPGLSDLIGDDTNDDSDAFKDLISDLSDFQPDFLDFEEKHQTQPHQQQQPPHLQHQQQPSHQQQPPPPQQQQQQMLHAQQQQQIEVKQEACIKQEHPSPGMLDNMGIKRGSPVTNQFPSAFGNDGLPPKRGPYGNPQNGPMSELSPAAQTLKHMAEQHQHKNAMGMGFPRGPQPNPQRPPYSEFGQFGPGQDYMNNPNNPGGPGGVGPQFHKGNVPPFPGADMIKQELYSPQNEFDLKPQMNRMPPGMGGPVPGQKMGGPGPGGFNKPTQQQQYSPYGSPAGGLPNHGSPHGPGYIPPRGPGPGGGGPPGANNVGGAGAGGVGGGAAGGPGGPGGAGPGQQANGAGNGVPPRGGPGGPMGGGPPNATMLQMKQTQQLHISQQGPGGHGIQ</sequence>
<dbReference type="OMA" id="NTGMKMR"/>
<dbReference type="EMBL" id="CH477300">
    <property type="protein sequence ID" value="EAT44283.2"/>
    <property type="molecule type" value="Genomic_DNA"/>
</dbReference>
<reference evidence="2" key="1">
    <citation type="submission" date="2005-10" db="EMBL/GenBank/DDBJ databases">
        <authorList>
            <person name="Loftus B.J."/>
            <person name="Nene V.M."/>
            <person name="Hannick L.I."/>
            <person name="Bidwell S."/>
            <person name="Haas B."/>
            <person name="Amedeo P."/>
            <person name="Orvis J."/>
            <person name="Wortman J.R."/>
            <person name="White O.R."/>
            <person name="Salzberg S."/>
            <person name="Shumway M."/>
            <person name="Koo H."/>
            <person name="Zhao Y."/>
            <person name="Holmes M."/>
            <person name="Miller J."/>
            <person name="Schatz M."/>
            <person name="Pop M."/>
            <person name="Pai G."/>
            <person name="Utterback T."/>
            <person name="Rogers Y.-H."/>
            <person name="Kravitz S."/>
            <person name="Fraser C.M."/>
        </authorList>
    </citation>
    <scope>NUCLEOTIDE SEQUENCE</scope>
    <source>
        <strain evidence="2">Liverpool</strain>
    </source>
</reference>
<feature type="region of interest" description="Disordered" evidence="1">
    <location>
        <begin position="93"/>
        <end position="392"/>
    </location>
</feature>
<gene>
    <name evidence="2" type="ORF">AaeL_AAEL004336</name>
</gene>
<dbReference type="eggNOG" id="ENOG502RYPM">
    <property type="taxonomic scope" value="Eukaryota"/>
</dbReference>
<feature type="compositionally biased region" description="Gly residues" evidence="1">
    <location>
        <begin position="532"/>
        <end position="541"/>
    </location>
</feature>
<dbReference type="PhylomeDB" id="Q17D40"/>
<evidence type="ECO:0000256" key="1">
    <source>
        <dbReference type="SAM" id="MobiDB-lite"/>
    </source>
</evidence>
<dbReference type="Pfam" id="PF20802">
    <property type="entry name" value="MAML1_3_TAD1"/>
    <property type="match status" value="1"/>
</dbReference>
<organism evidence="2 3">
    <name type="scientific">Aedes aegypti</name>
    <name type="common">Yellowfever mosquito</name>
    <name type="synonym">Culex aegypti</name>
    <dbReference type="NCBI Taxonomy" id="7159"/>
    <lineage>
        <taxon>Eukaryota</taxon>
        <taxon>Metazoa</taxon>
        <taxon>Ecdysozoa</taxon>
        <taxon>Arthropoda</taxon>
        <taxon>Hexapoda</taxon>
        <taxon>Insecta</taxon>
        <taxon>Pterygota</taxon>
        <taxon>Neoptera</taxon>
        <taxon>Endopterygota</taxon>
        <taxon>Diptera</taxon>
        <taxon>Nematocera</taxon>
        <taxon>Culicoidea</taxon>
        <taxon>Culicidae</taxon>
        <taxon>Culicinae</taxon>
        <taxon>Aedini</taxon>
        <taxon>Aedes</taxon>
        <taxon>Stegomyia</taxon>
    </lineage>
</organism>
<reference evidence="2" key="3">
    <citation type="submission" date="2012-09" db="EMBL/GenBank/DDBJ databases">
        <authorList>
            <consortium name="VectorBase"/>
        </authorList>
    </citation>
    <scope>NUCLEOTIDE SEQUENCE</scope>
    <source>
        <strain evidence="2">Liverpool</strain>
    </source>
</reference>
<reference evidence="2" key="2">
    <citation type="journal article" date="2007" name="Science">
        <title>Genome sequence of Aedes aegypti, a major arbovirus vector.</title>
        <authorList>
            <person name="Nene V."/>
            <person name="Wortman J.R."/>
            <person name="Lawson D."/>
            <person name="Haas B."/>
            <person name="Kodira C."/>
            <person name="Tu Z.J."/>
            <person name="Loftus B."/>
            <person name="Xi Z."/>
            <person name="Megy K."/>
            <person name="Grabherr M."/>
            <person name="Ren Q."/>
            <person name="Zdobnov E.M."/>
            <person name="Lobo N.F."/>
            <person name="Campbell K.S."/>
            <person name="Brown S.E."/>
            <person name="Bonaldo M.F."/>
            <person name="Zhu J."/>
            <person name="Sinkins S.P."/>
            <person name="Hogenkamp D.G."/>
            <person name="Amedeo P."/>
            <person name="Arensburger P."/>
            <person name="Atkinson P.W."/>
            <person name="Bidwell S."/>
            <person name="Biedler J."/>
            <person name="Birney E."/>
            <person name="Bruggner R.V."/>
            <person name="Costas J."/>
            <person name="Coy M.R."/>
            <person name="Crabtree J."/>
            <person name="Crawford M."/>
            <person name="Debruyn B."/>
            <person name="Decaprio D."/>
            <person name="Eiglmeier K."/>
            <person name="Eisenstadt E."/>
            <person name="El-Dorry H."/>
            <person name="Gelbart W.M."/>
            <person name="Gomes S.L."/>
            <person name="Hammond M."/>
            <person name="Hannick L.I."/>
            <person name="Hogan J.R."/>
            <person name="Holmes M.H."/>
            <person name="Jaffe D."/>
            <person name="Johnston J.S."/>
            <person name="Kennedy R.C."/>
            <person name="Koo H."/>
            <person name="Kravitz S."/>
            <person name="Kriventseva E.V."/>
            <person name="Kulp D."/>
            <person name="Labutti K."/>
            <person name="Lee E."/>
            <person name="Li S."/>
            <person name="Lovin D.D."/>
            <person name="Mao C."/>
            <person name="Mauceli E."/>
            <person name="Menck C.F."/>
            <person name="Miller J.R."/>
            <person name="Montgomery P."/>
            <person name="Mori A."/>
            <person name="Nascimento A.L."/>
            <person name="Naveira H.F."/>
            <person name="Nusbaum C."/>
            <person name="O'leary S."/>
            <person name="Orvis J."/>
            <person name="Pertea M."/>
            <person name="Quesneville H."/>
            <person name="Reidenbach K.R."/>
            <person name="Rogers Y.H."/>
            <person name="Roth C.W."/>
            <person name="Schneider J.R."/>
            <person name="Schatz M."/>
            <person name="Shumway M."/>
            <person name="Stanke M."/>
            <person name="Stinson E.O."/>
            <person name="Tubio J.M."/>
            <person name="Vanzee J.P."/>
            <person name="Verjovski-Almeida S."/>
            <person name="Werner D."/>
            <person name="White O."/>
            <person name="Wyder S."/>
            <person name="Zeng Q."/>
            <person name="Zhao Q."/>
            <person name="Zhao Y."/>
            <person name="Hill C.A."/>
            <person name="Raikhel A.S."/>
            <person name="Soares M.B."/>
            <person name="Knudson D.L."/>
            <person name="Lee N.H."/>
            <person name="Galagan J."/>
            <person name="Salzberg S.L."/>
            <person name="Paulsen I.T."/>
            <person name="Dimopoulos G."/>
            <person name="Collins F.H."/>
            <person name="Birren B."/>
            <person name="Fraser-Liggett C.M."/>
            <person name="Severson D.W."/>
        </authorList>
    </citation>
    <scope>NUCLEOTIDE SEQUENCE [LARGE SCALE GENOMIC DNA]</scope>
    <source>
        <strain evidence="2">Liverpool</strain>
    </source>
</reference>
<feature type="region of interest" description="Disordered" evidence="1">
    <location>
        <begin position="1"/>
        <end position="57"/>
    </location>
</feature>
<feature type="compositionally biased region" description="Gly residues" evidence="1">
    <location>
        <begin position="118"/>
        <end position="135"/>
    </location>
</feature>
<dbReference type="VEuPathDB" id="VectorBase:AAEL019475"/>
<evidence type="ECO:0000313" key="2">
    <source>
        <dbReference type="EMBL" id="EAT44283.2"/>
    </source>
</evidence>
<protein>
    <submittedName>
        <fullName evidence="2">AAEL004336-PA</fullName>
    </submittedName>
</protein>
<feature type="compositionally biased region" description="Gly residues" evidence="1">
    <location>
        <begin position="480"/>
        <end position="516"/>
    </location>
</feature>
<dbReference type="Proteomes" id="UP000682892">
    <property type="component" value="Unassembled WGS sequence"/>
</dbReference>
<evidence type="ECO:0000313" key="3">
    <source>
        <dbReference type="Proteomes" id="UP000682892"/>
    </source>
</evidence>
<dbReference type="HOGENOM" id="CLU_009639_0_0_1"/>
<feature type="compositionally biased region" description="Basic and acidic residues" evidence="1">
    <location>
        <begin position="264"/>
        <end position="274"/>
    </location>
</feature>